<dbReference type="InterPro" id="IPR038174">
    <property type="entry name" value="Strep_pil_link_sf"/>
</dbReference>
<reference evidence="5 6" key="1">
    <citation type="journal article" date="2019" name="Nat. Med.">
        <title>A library of human gut bacterial isolates paired with longitudinal multiomics data enables mechanistic microbiome research.</title>
        <authorList>
            <person name="Poyet M."/>
            <person name="Groussin M."/>
            <person name="Gibbons S.M."/>
            <person name="Avila-Pacheco J."/>
            <person name="Jiang X."/>
            <person name="Kearney S.M."/>
            <person name="Perrotta A.R."/>
            <person name="Berdy B."/>
            <person name="Zhao S."/>
            <person name="Lieberman T.D."/>
            <person name="Swanson P.K."/>
            <person name="Smith M."/>
            <person name="Roesemann S."/>
            <person name="Alexander J.E."/>
            <person name="Rich S.A."/>
            <person name="Livny J."/>
            <person name="Vlamakis H."/>
            <person name="Clish C."/>
            <person name="Bullock K."/>
            <person name="Deik A."/>
            <person name="Scott J."/>
            <person name="Pierce K.A."/>
            <person name="Xavier R.J."/>
            <person name="Alm E.J."/>
        </authorList>
    </citation>
    <scope>NUCLEOTIDE SEQUENCE [LARGE SCALE GENOMIC DNA]</scope>
    <source>
        <strain evidence="5 6">BIOML-A4</strain>
    </source>
</reference>
<evidence type="ECO:0000259" key="4">
    <source>
        <dbReference type="Pfam" id="PF12892"/>
    </source>
</evidence>
<dbReference type="Gene3D" id="2.60.40.3050">
    <property type="match status" value="1"/>
</dbReference>
<evidence type="ECO:0000313" key="6">
    <source>
        <dbReference type="Proteomes" id="UP000473323"/>
    </source>
</evidence>
<protein>
    <submittedName>
        <fullName evidence="5">LPXTG cell wall anchor domain-containing protein</fullName>
    </submittedName>
</protein>
<dbReference type="Pfam" id="PF12892">
    <property type="entry name" value="FctA"/>
    <property type="match status" value="1"/>
</dbReference>
<feature type="compositionally biased region" description="Pro residues" evidence="1">
    <location>
        <begin position="157"/>
        <end position="171"/>
    </location>
</feature>
<organism evidence="5 6">
    <name type="scientific">Blautia massiliensis</name>
    <name type="common">ex Durand et al. 2017</name>
    <dbReference type="NCBI Taxonomy" id="1737424"/>
    <lineage>
        <taxon>Bacteria</taxon>
        <taxon>Bacillati</taxon>
        <taxon>Bacillota</taxon>
        <taxon>Clostridia</taxon>
        <taxon>Lachnospirales</taxon>
        <taxon>Lachnospiraceae</taxon>
        <taxon>Blautia</taxon>
    </lineage>
</organism>
<feature type="compositionally biased region" description="Low complexity" evidence="1">
    <location>
        <begin position="200"/>
        <end position="212"/>
    </location>
</feature>
<feature type="chain" id="PRO_5026730829" evidence="3">
    <location>
        <begin position="29"/>
        <end position="255"/>
    </location>
</feature>
<dbReference type="NCBIfam" id="TIGR01167">
    <property type="entry name" value="LPXTG_anchor"/>
    <property type="match status" value="1"/>
</dbReference>
<feature type="region of interest" description="Disordered" evidence="1">
    <location>
        <begin position="150"/>
        <end position="220"/>
    </location>
</feature>
<name>A0A6L8TEV0_9FIRM</name>
<evidence type="ECO:0000256" key="3">
    <source>
        <dbReference type="SAM" id="SignalP"/>
    </source>
</evidence>
<feature type="compositionally biased region" description="Low complexity" evidence="1">
    <location>
        <begin position="173"/>
        <end position="187"/>
    </location>
</feature>
<keyword evidence="2" id="KW-1133">Transmembrane helix</keyword>
<evidence type="ECO:0000256" key="2">
    <source>
        <dbReference type="SAM" id="Phobius"/>
    </source>
</evidence>
<comment type="caution">
    <text evidence="5">The sequence shown here is derived from an EMBL/GenBank/DDBJ whole genome shotgun (WGS) entry which is preliminary data.</text>
</comment>
<proteinExistence type="predicted"/>
<sequence>MKTNIRKFPAVLLLAVLCLTVFPISAMAAGVAEVKIPVSVELSGEKPSPDETYTIILQGEDEAPMPEENTITITGAGKAEFPAVEYAVPGVYTYSVSQQPGKLENGHYDNTVYYVKVTVTNGESGDLEAVVVAHTDAQMNSEKQDIGFVNSYDPVDTPTPVPENTPTPLPEKTPTAVPTRTPAATITNTPIKPDSNPPASGTSSYTGNTGSSHVKAMPKTGDNTNIAKWIAVICVSGCVVLLAAVFVRRKKKTDK</sequence>
<dbReference type="RefSeq" id="WP_161209601.1">
    <property type="nucleotide sequence ID" value="NZ_WWVT01000018.1"/>
</dbReference>
<dbReference type="InterPro" id="IPR022464">
    <property type="entry name" value="Strep_pil_isopept_link"/>
</dbReference>
<keyword evidence="2" id="KW-0472">Membrane</keyword>
<feature type="domain" description="Streptococcal pilin isopeptide linkage" evidence="4">
    <location>
        <begin position="42"/>
        <end position="153"/>
    </location>
</feature>
<feature type="transmembrane region" description="Helical" evidence="2">
    <location>
        <begin position="226"/>
        <end position="247"/>
    </location>
</feature>
<dbReference type="Proteomes" id="UP000473323">
    <property type="component" value="Unassembled WGS sequence"/>
</dbReference>
<feature type="signal peptide" evidence="3">
    <location>
        <begin position="1"/>
        <end position="28"/>
    </location>
</feature>
<dbReference type="AlphaFoldDB" id="A0A6L8TEV0"/>
<evidence type="ECO:0000313" key="5">
    <source>
        <dbReference type="EMBL" id="MZL62746.1"/>
    </source>
</evidence>
<accession>A0A6L8TEV0</accession>
<dbReference type="EMBL" id="WWVT01000018">
    <property type="protein sequence ID" value="MZL62746.1"/>
    <property type="molecule type" value="Genomic_DNA"/>
</dbReference>
<dbReference type="NCBIfam" id="TIGR03786">
    <property type="entry name" value="strep_pil_rpt"/>
    <property type="match status" value="1"/>
</dbReference>
<gene>
    <name evidence="5" type="ORF">GT694_11980</name>
</gene>
<keyword evidence="2" id="KW-0812">Transmembrane</keyword>
<evidence type="ECO:0000256" key="1">
    <source>
        <dbReference type="SAM" id="MobiDB-lite"/>
    </source>
</evidence>
<keyword evidence="3" id="KW-0732">Signal</keyword>